<dbReference type="EMBL" id="NEKC01000017">
    <property type="protein sequence ID" value="OTA28410.1"/>
    <property type="molecule type" value="Genomic_DNA"/>
</dbReference>
<dbReference type="Proteomes" id="UP000243540">
    <property type="component" value="Unassembled WGS sequence"/>
</dbReference>
<comment type="caution">
    <text evidence="1">The sequence shown here is derived from an EMBL/GenBank/DDBJ whole genome shotgun (WGS) entry which is preliminary data.</text>
</comment>
<evidence type="ECO:0000313" key="2">
    <source>
        <dbReference type="Proteomes" id="UP000243540"/>
    </source>
</evidence>
<name>A0A1Y2SX90_9BIFI</name>
<dbReference type="AlphaFoldDB" id="A0A1Y2SX90"/>
<organism evidence="1 2">
    <name type="scientific">Alloscardovia macacae</name>
    <dbReference type="NCBI Taxonomy" id="1160091"/>
    <lineage>
        <taxon>Bacteria</taxon>
        <taxon>Bacillati</taxon>
        <taxon>Actinomycetota</taxon>
        <taxon>Actinomycetes</taxon>
        <taxon>Bifidobacteriales</taxon>
        <taxon>Bifidobacteriaceae</taxon>
        <taxon>Alloscardovia</taxon>
    </lineage>
</organism>
<reference evidence="1 2" key="1">
    <citation type="submission" date="2017-04" db="EMBL/GenBank/DDBJ databases">
        <title>Draft genome sequences of Alloscardovia macacae UMA81211 and UMA81212 isolated from the feces of a rhesus macaque (Macaca mulatta).</title>
        <authorList>
            <person name="Albert K."/>
            <person name="Sela D.A."/>
        </authorList>
    </citation>
    <scope>NUCLEOTIDE SEQUENCE [LARGE SCALE GENOMIC DNA]</scope>
    <source>
        <strain evidence="1 2">UMA81212</strain>
    </source>
</reference>
<accession>A0A1Y2SX90</accession>
<protein>
    <submittedName>
        <fullName evidence="1">Uncharacterized protein</fullName>
    </submittedName>
</protein>
<sequence length="114" mass="13612">MAIFEKNKIYGERLPWVHTCMLIGRKVYVRAISRGHFFAELCSEKHGSRKGCDWPVRMVVSERKDECLIFLLGGKREPIIRFYKMPWYRLYECPFLYESFVSMVSGFAWCLSER</sequence>
<gene>
    <name evidence="1" type="ORF">B9T39_06900</name>
</gene>
<evidence type="ECO:0000313" key="1">
    <source>
        <dbReference type="EMBL" id="OTA28410.1"/>
    </source>
</evidence>
<proteinExistence type="predicted"/>